<feature type="non-terminal residue" evidence="2">
    <location>
        <position position="79"/>
    </location>
</feature>
<comment type="caution">
    <text evidence="2">The sequence shown here is derived from an EMBL/GenBank/DDBJ whole genome shotgun (WGS) entry which is preliminary data.</text>
</comment>
<dbReference type="InterPro" id="IPR036318">
    <property type="entry name" value="FAD-bd_PCMH-like_sf"/>
</dbReference>
<evidence type="ECO:0000313" key="3">
    <source>
        <dbReference type="Proteomes" id="UP000241514"/>
    </source>
</evidence>
<proteinExistence type="inferred from homology"/>
<dbReference type="GO" id="GO:0005829">
    <property type="term" value="C:cytosol"/>
    <property type="evidence" value="ECO:0007669"/>
    <property type="project" value="TreeGrafter"/>
</dbReference>
<reference evidence="2 3" key="1">
    <citation type="submission" date="2018-03" db="EMBL/GenBank/DDBJ databases">
        <title>Cross-interface Injection: A General Nanoliter Liquid Handling Method Applied to Single Cells Genome Amplification Automated Nanoliter Liquid Handling Applied to Single Cell Multiple Displacement Amplification.</title>
        <authorList>
            <person name="Yun J."/>
            <person name="Xu P."/>
            <person name="Xu J."/>
            <person name="Dai X."/>
            <person name="Wang Y."/>
            <person name="Zheng X."/>
            <person name="Cao C."/>
            <person name="Yi Q."/>
            <person name="Zhu Y."/>
            <person name="Wang L."/>
            <person name="Dong Z."/>
            <person name="Huang Y."/>
            <person name="Huang L."/>
            <person name="Du W."/>
        </authorList>
    </citation>
    <scope>NUCLEOTIDE SEQUENCE [LARGE SCALE GENOMIC DNA]</scope>
    <source>
        <strain evidence="2 3">A9-4</strain>
    </source>
</reference>
<dbReference type="GO" id="GO:0050660">
    <property type="term" value="F:flavin adenine dinucleotide binding"/>
    <property type="evidence" value="ECO:0007669"/>
    <property type="project" value="InterPro"/>
</dbReference>
<protein>
    <submittedName>
        <fullName evidence="2">UDP-N-acetylenolpyruvoylglucosamine reductase</fullName>
    </submittedName>
</protein>
<dbReference type="AlphaFoldDB" id="A0A6N4DHB0"/>
<dbReference type="PANTHER" id="PTHR21071">
    <property type="entry name" value="UDP-N-ACETYLENOLPYRUVOYLGLUCOSAMINE REDUCTASE"/>
    <property type="match status" value="1"/>
</dbReference>
<dbReference type="InterPro" id="IPR016169">
    <property type="entry name" value="FAD-bd_PCMH_sub2"/>
</dbReference>
<evidence type="ECO:0000313" key="2">
    <source>
        <dbReference type="EMBL" id="PTB87837.1"/>
    </source>
</evidence>
<dbReference type="SUPFAM" id="SSF56176">
    <property type="entry name" value="FAD-binding/transporter-associated domain-like"/>
    <property type="match status" value="1"/>
</dbReference>
<dbReference type="Gene3D" id="3.30.465.10">
    <property type="match status" value="1"/>
</dbReference>
<name>A0A6N4DHB0_9GAMM</name>
<dbReference type="PANTHER" id="PTHR21071:SF4">
    <property type="entry name" value="UDP-N-ACETYLENOLPYRUVOYLGLUCOSAMINE REDUCTASE"/>
    <property type="match status" value="1"/>
</dbReference>
<dbReference type="GO" id="GO:0071555">
    <property type="term" value="P:cell wall organization"/>
    <property type="evidence" value="ECO:0007669"/>
    <property type="project" value="TreeGrafter"/>
</dbReference>
<dbReference type="GO" id="GO:0008762">
    <property type="term" value="F:UDP-N-acetylmuramate dehydrogenase activity"/>
    <property type="evidence" value="ECO:0007669"/>
    <property type="project" value="InterPro"/>
</dbReference>
<accession>A0A6N4DHB0</accession>
<sequence length="79" mass="8436">MDDRAIRPVHIGLTTNLLFDDEGLRAPVIQIGSRMSKVGIEDQQVLAQAGVWVPGLARMLMRAGLTGLEHTCGIPGTLG</sequence>
<dbReference type="EMBL" id="PYVG01000151">
    <property type="protein sequence ID" value="PTB87837.1"/>
    <property type="molecule type" value="Genomic_DNA"/>
</dbReference>
<dbReference type="Proteomes" id="UP000241514">
    <property type="component" value="Unassembled WGS sequence"/>
</dbReference>
<evidence type="ECO:0000256" key="1">
    <source>
        <dbReference type="ARBA" id="ARBA00010485"/>
    </source>
</evidence>
<dbReference type="InterPro" id="IPR003170">
    <property type="entry name" value="MurB"/>
</dbReference>
<organism evidence="2 3">
    <name type="scientific">Pseudidiomarina aestuarii</name>
    <dbReference type="NCBI Taxonomy" id="624146"/>
    <lineage>
        <taxon>Bacteria</taxon>
        <taxon>Pseudomonadati</taxon>
        <taxon>Pseudomonadota</taxon>
        <taxon>Gammaproteobacteria</taxon>
        <taxon>Alteromonadales</taxon>
        <taxon>Idiomarinaceae</taxon>
        <taxon>Pseudidiomarina</taxon>
    </lineage>
</organism>
<comment type="similarity">
    <text evidence="1">Belongs to the MurB family.</text>
</comment>
<gene>
    <name evidence="2" type="ORF">C9928_07185</name>
</gene>